<dbReference type="EMBL" id="JASWJB010000091">
    <property type="protein sequence ID" value="KAK2599070.1"/>
    <property type="molecule type" value="Genomic_DNA"/>
</dbReference>
<comment type="caution">
    <text evidence="2">The sequence shown here is derived from an EMBL/GenBank/DDBJ whole genome shotgun (WGS) entry which is preliminary data.</text>
</comment>
<dbReference type="SUPFAM" id="SSF81383">
    <property type="entry name" value="F-box domain"/>
    <property type="match status" value="1"/>
</dbReference>
<dbReference type="InterPro" id="IPR036047">
    <property type="entry name" value="F-box-like_dom_sf"/>
</dbReference>
<organism evidence="2 3">
    <name type="scientific">Conoideocrella luteorostrata</name>
    <dbReference type="NCBI Taxonomy" id="1105319"/>
    <lineage>
        <taxon>Eukaryota</taxon>
        <taxon>Fungi</taxon>
        <taxon>Dikarya</taxon>
        <taxon>Ascomycota</taxon>
        <taxon>Pezizomycotina</taxon>
        <taxon>Sordariomycetes</taxon>
        <taxon>Hypocreomycetidae</taxon>
        <taxon>Hypocreales</taxon>
        <taxon>Clavicipitaceae</taxon>
        <taxon>Conoideocrella</taxon>
    </lineage>
</organism>
<reference evidence="2" key="1">
    <citation type="submission" date="2023-06" db="EMBL/GenBank/DDBJ databases">
        <title>Conoideocrella luteorostrata (Hypocreales: Clavicipitaceae), a potential biocontrol fungus for elongate hemlock scale in United States Christmas tree production areas.</title>
        <authorList>
            <person name="Barrett H."/>
            <person name="Lovett B."/>
            <person name="Macias A.M."/>
            <person name="Stajich J.E."/>
            <person name="Kasson M.T."/>
        </authorList>
    </citation>
    <scope>NUCLEOTIDE SEQUENCE</scope>
    <source>
        <strain evidence="2">ARSEF 14590</strain>
    </source>
</reference>
<protein>
    <recommendedName>
        <fullName evidence="4">F-box domain-containing protein</fullName>
    </recommendedName>
</protein>
<evidence type="ECO:0000313" key="2">
    <source>
        <dbReference type="EMBL" id="KAK2599070.1"/>
    </source>
</evidence>
<dbReference type="AlphaFoldDB" id="A0AAJ0CPE1"/>
<evidence type="ECO:0000256" key="1">
    <source>
        <dbReference type="SAM" id="MobiDB-lite"/>
    </source>
</evidence>
<name>A0AAJ0CPE1_9HYPO</name>
<evidence type="ECO:0008006" key="4">
    <source>
        <dbReference type="Google" id="ProtNLM"/>
    </source>
</evidence>
<proteinExistence type="predicted"/>
<dbReference type="Proteomes" id="UP001251528">
    <property type="component" value="Unassembled WGS sequence"/>
</dbReference>
<gene>
    <name evidence="2" type="ORF">QQS21_005476</name>
</gene>
<keyword evidence="3" id="KW-1185">Reference proteome</keyword>
<evidence type="ECO:0000313" key="3">
    <source>
        <dbReference type="Proteomes" id="UP001251528"/>
    </source>
</evidence>
<feature type="region of interest" description="Disordered" evidence="1">
    <location>
        <begin position="324"/>
        <end position="346"/>
    </location>
</feature>
<feature type="compositionally biased region" description="Acidic residues" evidence="1">
    <location>
        <begin position="337"/>
        <end position="346"/>
    </location>
</feature>
<accession>A0AAJ0CPE1</accession>
<sequence>MSLQLLPLEILLQIFLLLGSAFFRQDARRLLVSKWWYQLAWPVLLQDLKFSDDSLLKFVLASNKVDFVRSIQHHVRTVSLSLDGFEDWHSAQSGLGSMEIFGIEFYAVNTWITQLNGRLTALASILQQCTRLQSLRLEARPERHNPELGIQRRNYLKTLSLIRLVSISHLTCLEIDTAGTCLTGPINTSRRHPCDTISTMLSTLRRLRCRMSSICPRIFNAHAPGKGPFLSLEDVVINLSLSETSDSDTSYRYSSRCRCVPTDSFNQLKADMESRARELVHIMKNPRIVRIVSHTYPDLEMRSFDALTGRRMVLASAVPWDADGEEVEEGATAQDLFDSDSSSEES</sequence>